<dbReference type="GO" id="GO:0005576">
    <property type="term" value="C:extracellular region"/>
    <property type="evidence" value="ECO:0007669"/>
    <property type="project" value="UniProtKB-SubCell"/>
</dbReference>
<comment type="caution">
    <text evidence="14">The sequence shown here is derived from an EMBL/GenBank/DDBJ whole genome shotgun (WGS) entry which is preliminary data.</text>
</comment>
<evidence type="ECO:0000256" key="2">
    <source>
        <dbReference type="ARBA" id="ARBA00004613"/>
    </source>
</evidence>
<evidence type="ECO:0000256" key="3">
    <source>
        <dbReference type="ARBA" id="ARBA00022525"/>
    </source>
</evidence>
<evidence type="ECO:0000256" key="10">
    <source>
        <dbReference type="ARBA" id="ARBA00045077"/>
    </source>
</evidence>
<dbReference type="OrthoDB" id="4849160at2759"/>
<evidence type="ECO:0000256" key="6">
    <source>
        <dbReference type="ARBA" id="ARBA00023157"/>
    </source>
</evidence>
<dbReference type="GO" id="GO:0030245">
    <property type="term" value="P:cellulose catabolic process"/>
    <property type="evidence" value="ECO:0007669"/>
    <property type="project" value="UniProtKB-KW"/>
</dbReference>
<comment type="subcellular location">
    <subcellularLocation>
        <location evidence="2">Secreted</location>
    </subcellularLocation>
</comment>
<name>A0A9N9UXS4_9HYPO</name>
<dbReference type="Proteomes" id="UP000754883">
    <property type="component" value="Unassembled WGS sequence"/>
</dbReference>
<keyword evidence="7" id="KW-0119">Carbohydrate metabolism</keyword>
<evidence type="ECO:0000256" key="8">
    <source>
        <dbReference type="ARBA" id="ARBA00023326"/>
    </source>
</evidence>
<reference evidence="14" key="1">
    <citation type="submission" date="2021-10" db="EMBL/GenBank/DDBJ databases">
        <authorList>
            <person name="Piombo E."/>
        </authorList>
    </citation>
    <scope>NUCLEOTIDE SEQUENCE</scope>
</reference>
<comment type="catalytic activity">
    <reaction evidence="10">
        <text>[(1-&gt;4)-beta-D-glucosyl]n+m + reduced acceptor + O2 = 4-dehydro-beta-D-glucosyl-[(1-&gt;4)-beta-D-glucosyl]n-1 + [(1-&gt;4)-beta-D-glucosyl]m + acceptor + H2O.</text>
        <dbReference type="EC" id="1.14.99.56"/>
    </reaction>
</comment>
<evidence type="ECO:0000256" key="1">
    <source>
        <dbReference type="ARBA" id="ARBA00001973"/>
    </source>
</evidence>
<dbReference type="InterPro" id="IPR049892">
    <property type="entry name" value="AA9"/>
</dbReference>
<dbReference type="EC" id="1.14.99.56" evidence="11"/>
<evidence type="ECO:0000256" key="12">
    <source>
        <dbReference type="SAM" id="SignalP"/>
    </source>
</evidence>
<keyword evidence="5" id="KW-0136">Cellulose degradation</keyword>
<evidence type="ECO:0000256" key="11">
    <source>
        <dbReference type="ARBA" id="ARBA00047174"/>
    </source>
</evidence>
<sequence length="250" mass="26781">MVASILQSALWLGGLVSTVMSHGMVTKWTADGKSQQGFILDYYYAKVNGQPVPDIASWYTENLDSGFVAPDAYQSSDINCHKNASPGTLYATVAAGGTLTFTWAPAPWVHPYGPILTYVAKCSGECTSVDKSTLKWVKIEESGINYSTQKWASQVLIDNGSVWTTKVPASLAPGNYVFRHEIIALHGAGSLNGAQNYPQCFNVKVTGSGTKNPSGVAGTALYKNTDPGIYMNPYTTITSYAMPGPTLWTG</sequence>
<evidence type="ECO:0000313" key="14">
    <source>
        <dbReference type="EMBL" id="CAH0003241.1"/>
    </source>
</evidence>
<accession>A0A9N9UXS4</accession>
<evidence type="ECO:0000256" key="5">
    <source>
        <dbReference type="ARBA" id="ARBA00023001"/>
    </source>
</evidence>
<comment type="similarity">
    <text evidence="9">Belongs to the polysaccharide monooxygenase AA9 family.</text>
</comment>
<gene>
    <name evidence="14" type="ORF">CBYS24578_00011497</name>
</gene>
<dbReference type="PANTHER" id="PTHR33353:SF34">
    <property type="entry name" value="ENDO-BETA-1,4-GLUCANASE D"/>
    <property type="match status" value="1"/>
</dbReference>
<dbReference type="InterPro" id="IPR005103">
    <property type="entry name" value="AA9_LPMO"/>
</dbReference>
<protein>
    <recommendedName>
        <fullName evidence="11">lytic cellulose monooxygenase (C4-dehydrogenating)</fullName>
        <ecNumber evidence="11">1.14.99.56</ecNumber>
    </recommendedName>
</protein>
<keyword evidence="6" id="KW-1015">Disulfide bond</keyword>
<keyword evidence="8" id="KW-0624">Polysaccharide degradation</keyword>
<evidence type="ECO:0000259" key="13">
    <source>
        <dbReference type="Pfam" id="PF03443"/>
    </source>
</evidence>
<keyword evidence="4 12" id="KW-0732">Signal</keyword>
<feature type="domain" description="Auxiliary Activity family 9 catalytic" evidence="13">
    <location>
        <begin position="22"/>
        <end position="238"/>
    </location>
</feature>
<comment type="cofactor">
    <cofactor evidence="1">
        <name>Cu(2+)</name>
        <dbReference type="ChEBI" id="CHEBI:29036"/>
    </cofactor>
</comment>
<dbReference type="CDD" id="cd21175">
    <property type="entry name" value="LPMO_AA9"/>
    <property type="match status" value="1"/>
</dbReference>
<dbReference type="EMBL" id="CABFNO020001563">
    <property type="protein sequence ID" value="CAH0003241.1"/>
    <property type="molecule type" value="Genomic_DNA"/>
</dbReference>
<feature type="chain" id="PRO_5040501940" description="lytic cellulose monooxygenase (C4-dehydrogenating)" evidence="12">
    <location>
        <begin position="22"/>
        <end position="250"/>
    </location>
</feature>
<organism evidence="14 15">
    <name type="scientific">Clonostachys byssicola</name>
    <dbReference type="NCBI Taxonomy" id="160290"/>
    <lineage>
        <taxon>Eukaryota</taxon>
        <taxon>Fungi</taxon>
        <taxon>Dikarya</taxon>
        <taxon>Ascomycota</taxon>
        <taxon>Pezizomycotina</taxon>
        <taxon>Sordariomycetes</taxon>
        <taxon>Hypocreomycetidae</taxon>
        <taxon>Hypocreales</taxon>
        <taxon>Bionectriaceae</taxon>
        <taxon>Clonostachys</taxon>
    </lineage>
</organism>
<evidence type="ECO:0000313" key="15">
    <source>
        <dbReference type="Proteomes" id="UP000754883"/>
    </source>
</evidence>
<keyword evidence="3" id="KW-0964">Secreted</keyword>
<evidence type="ECO:0000256" key="4">
    <source>
        <dbReference type="ARBA" id="ARBA00022729"/>
    </source>
</evidence>
<dbReference type="Gene3D" id="2.70.50.70">
    <property type="match status" value="1"/>
</dbReference>
<evidence type="ECO:0000256" key="7">
    <source>
        <dbReference type="ARBA" id="ARBA00023277"/>
    </source>
</evidence>
<dbReference type="PANTHER" id="PTHR33353">
    <property type="entry name" value="PUTATIVE (AFU_ORTHOLOGUE AFUA_1G12560)-RELATED"/>
    <property type="match status" value="1"/>
</dbReference>
<proteinExistence type="inferred from homology"/>
<evidence type="ECO:0000256" key="9">
    <source>
        <dbReference type="ARBA" id="ARBA00044502"/>
    </source>
</evidence>
<feature type="signal peptide" evidence="12">
    <location>
        <begin position="1"/>
        <end position="21"/>
    </location>
</feature>
<dbReference type="AlphaFoldDB" id="A0A9N9UXS4"/>
<keyword evidence="15" id="KW-1185">Reference proteome</keyword>
<dbReference type="Pfam" id="PF03443">
    <property type="entry name" value="AA9"/>
    <property type="match status" value="1"/>
</dbReference>